<dbReference type="Gene3D" id="3.40.50.1820">
    <property type="entry name" value="alpha/beta hydrolase"/>
    <property type="match status" value="1"/>
</dbReference>
<name>A0A0F4TGB8_PSEFL</name>
<evidence type="ECO:0000313" key="3">
    <source>
        <dbReference type="EMBL" id="KJZ43139.1"/>
    </source>
</evidence>
<dbReference type="AlphaFoldDB" id="A0A0F4TGB8"/>
<dbReference type="PANTHER" id="PTHR45856:SF24">
    <property type="entry name" value="FUNGAL LIPASE-LIKE DOMAIN-CONTAINING PROTEIN"/>
    <property type="match status" value="1"/>
</dbReference>
<feature type="domain" description="Fungal lipase-type" evidence="2">
    <location>
        <begin position="348"/>
        <end position="471"/>
    </location>
</feature>
<dbReference type="InterPro" id="IPR029058">
    <property type="entry name" value="AB_hydrolase_fold"/>
</dbReference>
<dbReference type="SUPFAM" id="SSF53474">
    <property type="entry name" value="alpha/beta-Hydrolases"/>
    <property type="match status" value="1"/>
</dbReference>
<sequence length="743" mass="82537">MQNQEGPLLVDQRRACPMRGEWISFRLVDEFGDTKSYAGLDYVLTDSEGTQHKGILDAEAYARLSGSYSGPLILTLSEPYKGAEKIYSNLTQRSDYPLPITELQVAAEKTLRRPIGSPGKTGAYRAAAEKGEFHNVEVRELVEFTKHLPPAAKLSNPVSPGCAKLARDFAGDKVPDFGVGLLPEKHYILEVRALRAFRPLLSLAPEFSALNLYQLSLLATLSYGAFGQVPETLEKEEKQKKDFAFSYPKIGTVGHVLNTCLACYEEPMRYADSKKAAFPMVEDVPYSKRLEIVPFDPDSYPQNDPSLGETQETPSSVHFFNDARQGTTDWTNTDTQAYATHDDRVVLIGVRGTAEGWDGWRDADAQQVPIEGGTGKAHQGFYEAFMALRPFIADYVRRFRRDQKILVCGHSLGGAIALLLAEWLRQNITDDVILYTFGSPRAGDADFVEGAKALVHHRIVNHNDPVPSVPAGWMDTKKPIWITGLAATVSGVLTPAAGGLVFAAGMARFGGKPYLHHGEQRHFMPLQLPGQVVSSVLWKPGCEGYEEAAMARCVAQMKKNDMPDRSQFMAQVFSAADHKMLDGYIPSCWASLRRWQETQTTGGYVISSTESNRLKLEVETYRTELQKWQRNADSEFPGGTIEGRPQERATPLQRRSTMSDLQERQTAINQAVRHNKKELEAIERTMQRLTSLSSTKLTIADVYGDCSELSELKIHVDRWAAHTENQASVRIAQIPPSTSVSMA</sequence>
<accession>A0A0F4TGB8</accession>
<evidence type="ECO:0000259" key="2">
    <source>
        <dbReference type="Pfam" id="PF01764"/>
    </source>
</evidence>
<dbReference type="PATRIC" id="fig|294.131.peg.933"/>
<protein>
    <submittedName>
        <fullName evidence="3">Lipase</fullName>
    </submittedName>
</protein>
<evidence type="ECO:0000256" key="1">
    <source>
        <dbReference type="SAM" id="MobiDB-lite"/>
    </source>
</evidence>
<organism evidence="3 4">
    <name type="scientific">Pseudomonas fluorescens</name>
    <dbReference type="NCBI Taxonomy" id="294"/>
    <lineage>
        <taxon>Bacteria</taxon>
        <taxon>Pseudomonadati</taxon>
        <taxon>Pseudomonadota</taxon>
        <taxon>Gammaproteobacteria</taxon>
        <taxon>Pseudomonadales</taxon>
        <taxon>Pseudomonadaceae</taxon>
        <taxon>Pseudomonas</taxon>
    </lineage>
</organism>
<dbReference type="Pfam" id="PF01764">
    <property type="entry name" value="Lipase_3"/>
    <property type="match status" value="1"/>
</dbReference>
<dbReference type="RefSeq" id="WP_046047136.1">
    <property type="nucleotide sequence ID" value="NZ_LACD01000017.1"/>
</dbReference>
<evidence type="ECO:0000313" key="4">
    <source>
        <dbReference type="Proteomes" id="UP000033500"/>
    </source>
</evidence>
<dbReference type="EMBL" id="LACD01000017">
    <property type="protein sequence ID" value="KJZ43139.1"/>
    <property type="molecule type" value="Genomic_DNA"/>
</dbReference>
<dbReference type="Proteomes" id="UP000033500">
    <property type="component" value="Unassembled WGS sequence"/>
</dbReference>
<gene>
    <name evidence="3" type="ORF">VC34_14210</name>
</gene>
<dbReference type="GO" id="GO:0006629">
    <property type="term" value="P:lipid metabolic process"/>
    <property type="evidence" value="ECO:0007669"/>
    <property type="project" value="InterPro"/>
</dbReference>
<reference evidence="3 4" key="1">
    <citation type="submission" date="2015-03" db="EMBL/GenBank/DDBJ databases">
        <title>Comparative genomics of Pseudomonas insights into diversity of traits involved in vanlence and defense.</title>
        <authorList>
            <person name="Qin Y."/>
        </authorList>
    </citation>
    <scope>NUCLEOTIDE SEQUENCE [LARGE SCALE GENOMIC DNA]</scope>
    <source>
        <strain evidence="3 4">C3</strain>
    </source>
</reference>
<dbReference type="InterPro" id="IPR051218">
    <property type="entry name" value="Sec_MonoDiacylglyc_Lipase"/>
</dbReference>
<dbReference type="PANTHER" id="PTHR45856">
    <property type="entry name" value="ALPHA/BETA-HYDROLASES SUPERFAMILY PROTEIN"/>
    <property type="match status" value="1"/>
</dbReference>
<proteinExistence type="predicted"/>
<feature type="region of interest" description="Disordered" evidence="1">
    <location>
        <begin position="633"/>
        <end position="656"/>
    </location>
</feature>
<dbReference type="CDD" id="cd00519">
    <property type="entry name" value="Lipase_3"/>
    <property type="match status" value="1"/>
</dbReference>
<dbReference type="InterPro" id="IPR002921">
    <property type="entry name" value="Fungal_lipase-type"/>
</dbReference>
<comment type="caution">
    <text evidence="3">The sequence shown here is derived from an EMBL/GenBank/DDBJ whole genome shotgun (WGS) entry which is preliminary data.</text>
</comment>